<evidence type="ECO:0000313" key="1">
    <source>
        <dbReference type="EMBL" id="MFC3208141.1"/>
    </source>
</evidence>
<protein>
    <recommendedName>
        <fullName evidence="3">Phage tail protein</fullName>
    </recommendedName>
</protein>
<dbReference type="EMBL" id="JBHRTK010000016">
    <property type="protein sequence ID" value="MFC3208141.1"/>
    <property type="molecule type" value="Genomic_DNA"/>
</dbReference>
<gene>
    <name evidence="1" type="ORF">ACFOHJ_18105</name>
</gene>
<evidence type="ECO:0008006" key="3">
    <source>
        <dbReference type="Google" id="ProtNLM"/>
    </source>
</evidence>
<dbReference type="Gene3D" id="4.10.410.40">
    <property type="match status" value="1"/>
</dbReference>
<reference evidence="2" key="1">
    <citation type="journal article" date="2019" name="Int. J. Syst. Evol. Microbiol.">
        <title>The Global Catalogue of Microorganisms (GCM) 10K type strain sequencing project: providing services to taxonomists for standard genome sequencing and annotation.</title>
        <authorList>
            <consortium name="The Broad Institute Genomics Platform"/>
            <consortium name="The Broad Institute Genome Sequencing Center for Infectious Disease"/>
            <person name="Wu L."/>
            <person name="Ma J."/>
        </authorList>
    </citation>
    <scope>NUCLEOTIDE SEQUENCE [LARGE SCALE GENOMIC DNA]</scope>
    <source>
        <strain evidence="2">KCTC 52165</strain>
    </source>
</reference>
<organism evidence="1 2">
    <name type="scientific">Aquamicrobium soli</name>
    <dbReference type="NCBI Taxonomy" id="1811518"/>
    <lineage>
        <taxon>Bacteria</taxon>
        <taxon>Pseudomonadati</taxon>
        <taxon>Pseudomonadota</taxon>
        <taxon>Alphaproteobacteria</taxon>
        <taxon>Hyphomicrobiales</taxon>
        <taxon>Phyllobacteriaceae</taxon>
        <taxon>Aquamicrobium</taxon>
    </lineage>
</organism>
<accession>A0ABV7KEE0</accession>
<evidence type="ECO:0000313" key="2">
    <source>
        <dbReference type="Proteomes" id="UP001595583"/>
    </source>
</evidence>
<keyword evidence="2" id="KW-1185">Reference proteome</keyword>
<proteinExistence type="predicted"/>
<sequence length="164" mass="16952">MSDLFAVAGAKIYIGAAAMAAPTVDVTETNFAAVSWTEIADWTQCGQIGDTAALITTQVISRGRDVKQKGTRNAGSMQNVFAINSSDPGQIAVIAAEKTANNYPFKIEWDDAPGGTAPTPTVNYFIGLVMSAQQAGGGPNTVRSLNVTVEVNSNVVTVAPATGD</sequence>
<dbReference type="Proteomes" id="UP001595583">
    <property type="component" value="Unassembled WGS sequence"/>
</dbReference>
<name>A0ABV7KEE0_9HYPH</name>
<comment type="caution">
    <text evidence="1">The sequence shown here is derived from an EMBL/GenBank/DDBJ whole genome shotgun (WGS) entry which is preliminary data.</text>
</comment>
<dbReference type="RefSeq" id="WP_378223018.1">
    <property type="nucleotide sequence ID" value="NZ_JBHRTK010000016.1"/>
</dbReference>